<dbReference type="PANTHER" id="PTHR33993">
    <property type="entry name" value="GLYOXALASE-RELATED"/>
    <property type="match status" value="1"/>
</dbReference>
<name>A0ABN3QL28_9ACTN</name>
<evidence type="ECO:0000313" key="2">
    <source>
        <dbReference type="EMBL" id="GAA2629313.1"/>
    </source>
</evidence>
<proteinExistence type="predicted"/>
<dbReference type="InterPro" id="IPR004360">
    <property type="entry name" value="Glyas_Fos-R_dOase_dom"/>
</dbReference>
<dbReference type="RefSeq" id="WP_344547582.1">
    <property type="nucleotide sequence ID" value="NZ_BAAATD010000014.1"/>
</dbReference>
<dbReference type="InterPro" id="IPR037523">
    <property type="entry name" value="VOC_core"/>
</dbReference>
<organism evidence="2 3">
    <name type="scientific">Actinomadura fulvescens</name>
    <dbReference type="NCBI Taxonomy" id="46160"/>
    <lineage>
        <taxon>Bacteria</taxon>
        <taxon>Bacillati</taxon>
        <taxon>Actinomycetota</taxon>
        <taxon>Actinomycetes</taxon>
        <taxon>Streptosporangiales</taxon>
        <taxon>Thermomonosporaceae</taxon>
        <taxon>Actinomadura</taxon>
    </lineage>
</organism>
<dbReference type="InterPro" id="IPR029068">
    <property type="entry name" value="Glyas_Bleomycin-R_OHBP_Dase"/>
</dbReference>
<dbReference type="CDD" id="cd07247">
    <property type="entry name" value="SgaA_N_like"/>
    <property type="match status" value="2"/>
</dbReference>
<keyword evidence="3" id="KW-1185">Reference proteome</keyword>
<dbReference type="Gene3D" id="3.10.180.10">
    <property type="entry name" value="2,3-Dihydroxybiphenyl 1,2-Dioxygenase, domain 1"/>
    <property type="match status" value="2"/>
</dbReference>
<dbReference type="PANTHER" id="PTHR33993:SF14">
    <property type="entry name" value="GB|AAF24581.1"/>
    <property type="match status" value="1"/>
</dbReference>
<feature type="domain" description="VOC" evidence="1">
    <location>
        <begin position="142"/>
        <end position="257"/>
    </location>
</feature>
<dbReference type="Proteomes" id="UP001501509">
    <property type="component" value="Unassembled WGS sequence"/>
</dbReference>
<reference evidence="2 3" key="1">
    <citation type="journal article" date="2019" name="Int. J. Syst. Evol. Microbiol.">
        <title>The Global Catalogue of Microorganisms (GCM) 10K type strain sequencing project: providing services to taxonomists for standard genome sequencing and annotation.</title>
        <authorList>
            <consortium name="The Broad Institute Genomics Platform"/>
            <consortium name="The Broad Institute Genome Sequencing Center for Infectious Disease"/>
            <person name="Wu L."/>
            <person name="Ma J."/>
        </authorList>
    </citation>
    <scope>NUCLEOTIDE SEQUENCE [LARGE SCALE GENOMIC DNA]</scope>
    <source>
        <strain evidence="2 3">JCM 6833</strain>
    </source>
</reference>
<dbReference type="InterPro" id="IPR052164">
    <property type="entry name" value="Anthracycline_SecMetBiosynth"/>
</dbReference>
<evidence type="ECO:0000259" key="1">
    <source>
        <dbReference type="PROSITE" id="PS51819"/>
    </source>
</evidence>
<protein>
    <submittedName>
        <fullName evidence="2">VOC family protein</fullName>
    </submittedName>
</protein>
<sequence length="269" mass="29833">MPEVTGYPPGWPSWAELATPDAEASKDFYCALFDWYSYTLTVPEKGDYEMFTLGGIQGPEVAGMQTLADDAQRPSWSCYFRTDDLQATVDAAEAQGGQELLPLTRVADLGEMALCADPQGADFGLWLPQNLQGAGVMDEPSAMCWVELACRDTEQAIRFYGEVFGWRAVRRDYHNSVYSDFKVGAWSVAGMVLMDELWPPNYPAHWIPYFWVEDCDATAARAAELGAKIRVPPTDVEPGRYAMMTDPTGARVAVLTPDPAHRAEARKRP</sequence>
<dbReference type="EMBL" id="BAAATD010000014">
    <property type="protein sequence ID" value="GAA2629313.1"/>
    <property type="molecule type" value="Genomic_DNA"/>
</dbReference>
<dbReference type="SUPFAM" id="SSF54593">
    <property type="entry name" value="Glyoxalase/Bleomycin resistance protein/Dihydroxybiphenyl dioxygenase"/>
    <property type="match status" value="2"/>
</dbReference>
<gene>
    <name evidence="2" type="ORF">GCM10010411_78600</name>
</gene>
<evidence type="ECO:0000313" key="3">
    <source>
        <dbReference type="Proteomes" id="UP001501509"/>
    </source>
</evidence>
<comment type="caution">
    <text evidence="2">The sequence shown here is derived from an EMBL/GenBank/DDBJ whole genome shotgun (WGS) entry which is preliminary data.</text>
</comment>
<feature type="domain" description="VOC" evidence="1">
    <location>
        <begin position="11"/>
        <end position="128"/>
    </location>
</feature>
<dbReference type="Pfam" id="PF00903">
    <property type="entry name" value="Glyoxalase"/>
    <property type="match status" value="2"/>
</dbReference>
<dbReference type="PROSITE" id="PS51819">
    <property type="entry name" value="VOC"/>
    <property type="match status" value="2"/>
</dbReference>
<accession>A0ABN3QL28</accession>